<dbReference type="Pfam" id="PF06707">
    <property type="entry name" value="DUF1194"/>
    <property type="match status" value="1"/>
</dbReference>
<gene>
    <name evidence="2" type="ORF">MAE02_33270</name>
</gene>
<keyword evidence="3" id="KW-1185">Reference proteome</keyword>
<dbReference type="EMBL" id="BJYU01000045">
    <property type="protein sequence ID" value="GEO15631.1"/>
    <property type="molecule type" value="Genomic_DNA"/>
</dbReference>
<dbReference type="Gene3D" id="3.40.50.410">
    <property type="entry name" value="von Willebrand factor, type A domain"/>
    <property type="match status" value="1"/>
</dbReference>
<feature type="chain" id="PRO_5022012955" description="VWFA domain-containing protein" evidence="1">
    <location>
        <begin position="21"/>
        <end position="239"/>
    </location>
</feature>
<evidence type="ECO:0000313" key="3">
    <source>
        <dbReference type="Proteomes" id="UP000321085"/>
    </source>
</evidence>
<dbReference type="Proteomes" id="UP000321085">
    <property type="component" value="Unassembled WGS sequence"/>
</dbReference>
<dbReference type="InterPro" id="IPR036465">
    <property type="entry name" value="vWFA_dom_sf"/>
</dbReference>
<accession>A0A512BUI1</accession>
<dbReference type="SUPFAM" id="SSF53300">
    <property type="entry name" value="vWA-like"/>
    <property type="match status" value="1"/>
</dbReference>
<dbReference type="InterPro" id="IPR010607">
    <property type="entry name" value="DUF1194"/>
</dbReference>
<organism evidence="2 3">
    <name type="scientific">Microvirga aerophila</name>
    <dbReference type="NCBI Taxonomy" id="670291"/>
    <lineage>
        <taxon>Bacteria</taxon>
        <taxon>Pseudomonadati</taxon>
        <taxon>Pseudomonadota</taxon>
        <taxon>Alphaproteobacteria</taxon>
        <taxon>Hyphomicrobiales</taxon>
        <taxon>Methylobacteriaceae</taxon>
        <taxon>Microvirga</taxon>
    </lineage>
</organism>
<evidence type="ECO:0000256" key="1">
    <source>
        <dbReference type="SAM" id="SignalP"/>
    </source>
</evidence>
<dbReference type="RefSeq" id="WP_114187775.1">
    <property type="nucleotide sequence ID" value="NZ_BJYU01000045.1"/>
</dbReference>
<proteinExistence type="predicted"/>
<reference evidence="2 3" key="1">
    <citation type="submission" date="2019-07" db="EMBL/GenBank/DDBJ databases">
        <title>Whole genome shotgun sequence of Microvirga aerophila NBRC 106136.</title>
        <authorList>
            <person name="Hosoyama A."/>
            <person name="Uohara A."/>
            <person name="Ohji S."/>
            <person name="Ichikawa N."/>
        </authorList>
    </citation>
    <scope>NUCLEOTIDE SEQUENCE [LARGE SCALE GENOMIC DNA]</scope>
    <source>
        <strain evidence="2 3">NBRC 106136</strain>
    </source>
</reference>
<name>A0A512BUI1_9HYPH</name>
<dbReference type="AlphaFoldDB" id="A0A512BUI1"/>
<keyword evidence="1" id="KW-0732">Signal</keyword>
<comment type="caution">
    <text evidence="2">The sequence shown here is derived from an EMBL/GenBank/DDBJ whole genome shotgun (WGS) entry which is preliminary data.</text>
</comment>
<feature type="signal peptide" evidence="1">
    <location>
        <begin position="1"/>
        <end position="20"/>
    </location>
</feature>
<dbReference type="OrthoDB" id="9792179at2"/>
<sequence>MRLFLKSLVVLGLLTGAARAESVDLELVFAADGSGSIDNDELRLQRQGWADALTSKDVLDGIKDGPVGAIAVAFMEWGGPSSQVLIVDWHVIRDEASARIFADKLTSTPRGATGYNSISNAIDFSVRLVEQNAHEGTRKVIDVSGDGPNMNGRSLEAARAEALAKGFTINALAIRRPGSGRPGGPGGMSLEDYYGQSVIGGPGSFVEIADEMRPFAVAARRKLLTEIAGTGGATRHASR</sequence>
<protein>
    <recommendedName>
        <fullName evidence="4">VWFA domain-containing protein</fullName>
    </recommendedName>
</protein>
<evidence type="ECO:0008006" key="4">
    <source>
        <dbReference type="Google" id="ProtNLM"/>
    </source>
</evidence>
<evidence type="ECO:0000313" key="2">
    <source>
        <dbReference type="EMBL" id="GEO15631.1"/>
    </source>
</evidence>